<dbReference type="PANTHER" id="PTHR46539:SF1">
    <property type="entry name" value="E3 UBIQUITIN-PROTEIN LIGASE ATL42"/>
    <property type="match status" value="1"/>
</dbReference>
<keyword evidence="2 9" id="KW-0812">Transmembrane</keyword>
<feature type="transmembrane region" description="Helical" evidence="9">
    <location>
        <begin position="182"/>
        <end position="203"/>
    </location>
</feature>
<dbReference type="OrthoDB" id="303297at2759"/>
<feature type="transmembrane region" description="Helical" evidence="9">
    <location>
        <begin position="113"/>
        <end position="135"/>
    </location>
</feature>
<dbReference type="GO" id="GO:0016020">
    <property type="term" value="C:membrane"/>
    <property type="evidence" value="ECO:0007669"/>
    <property type="project" value="UniProtKB-SubCell"/>
</dbReference>
<feature type="transmembrane region" description="Helical" evidence="9">
    <location>
        <begin position="66"/>
        <end position="84"/>
    </location>
</feature>
<dbReference type="InterPro" id="IPR001841">
    <property type="entry name" value="Znf_RING"/>
</dbReference>
<dbReference type="Proteomes" id="UP000683925">
    <property type="component" value="Unassembled WGS sequence"/>
</dbReference>
<evidence type="ECO:0000256" key="6">
    <source>
        <dbReference type="ARBA" id="ARBA00022989"/>
    </source>
</evidence>
<keyword evidence="7 9" id="KW-0472">Membrane</keyword>
<gene>
    <name evidence="11" type="ORF">POCTA_138.1.T1600064</name>
</gene>
<keyword evidence="6 9" id="KW-1133">Transmembrane helix</keyword>
<organism evidence="11 12">
    <name type="scientific">Paramecium octaurelia</name>
    <dbReference type="NCBI Taxonomy" id="43137"/>
    <lineage>
        <taxon>Eukaryota</taxon>
        <taxon>Sar</taxon>
        <taxon>Alveolata</taxon>
        <taxon>Ciliophora</taxon>
        <taxon>Intramacronucleata</taxon>
        <taxon>Oligohymenophorea</taxon>
        <taxon>Peniculida</taxon>
        <taxon>Parameciidae</taxon>
        <taxon>Paramecium</taxon>
    </lineage>
</organism>
<dbReference type="AlphaFoldDB" id="A0A8S1YHD5"/>
<dbReference type="PANTHER" id="PTHR46539">
    <property type="entry name" value="E3 UBIQUITIN-PROTEIN LIGASE ATL42"/>
    <property type="match status" value="1"/>
</dbReference>
<comment type="subcellular location">
    <subcellularLocation>
        <location evidence="1">Membrane</location>
    </subcellularLocation>
</comment>
<evidence type="ECO:0000256" key="3">
    <source>
        <dbReference type="ARBA" id="ARBA00022723"/>
    </source>
</evidence>
<keyword evidence="3" id="KW-0479">Metal-binding</keyword>
<dbReference type="GO" id="GO:0008270">
    <property type="term" value="F:zinc ion binding"/>
    <property type="evidence" value="ECO:0007669"/>
    <property type="project" value="UniProtKB-KW"/>
</dbReference>
<keyword evidence="12" id="KW-1185">Reference proteome</keyword>
<feature type="transmembrane region" description="Helical" evidence="9">
    <location>
        <begin position="142"/>
        <end position="162"/>
    </location>
</feature>
<proteinExistence type="predicted"/>
<evidence type="ECO:0000256" key="2">
    <source>
        <dbReference type="ARBA" id="ARBA00022692"/>
    </source>
</evidence>
<name>A0A8S1YHD5_PAROT</name>
<dbReference type="FunFam" id="3.30.40.10:FF:000612">
    <property type="entry name" value="Uncharacterized protein"/>
    <property type="match status" value="1"/>
</dbReference>
<evidence type="ECO:0000259" key="10">
    <source>
        <dbReference type="PROSITE" id="PS50089"/>
    </source>
</evidence>
<evidence type="ECO:0000256" key="8">
    <source>
        <dbReference type="PROSITE-ProRule" id="PRU00175"/>
    </source>
</evidence>
<sequence length="306" mass="36291">MDIELLTFQQVGFYSAFQQRNQKSSMDILIKQSNFICHSICIYQIIKLVLFLACYQQTLASPLRNVIFFTFIHDVISFLFYMILDALTNKFSYSELFKEEDQVVNIFELNHSLIFLTLQELLSFFRPLNGVVLLYQIQQKLFRYPLAIIRMLYYFNSVYYFIQLQNSPQEYSFLIIEQTLELVISWVTTLIIMISIGIILVINKTLGKQIGFRFQNRLQQSISNKFTEIKFQDLNQSFKGCNLDCPICYEQINDADTIIQLPCHQKHLFHSQCCKQWLFQDLRCPLCRNELEWNAKTNIQTELETL</sequence>
<reference evidence="11" key="1">
    <citation type="submission" date="2021-01" db="EMBL/GenBank/DDBJ databases">
        <authorList>
            <consortium name="Genoscope - CEA"/>
            <person name="William W."/>
        </authorList>
    </citation>
    <scope>NUCLEOTIDE SEQUENCE</scope>
</reference>
<evidence type="ECO:0000256" key="4">
    <source>
        <dbReference type="ARBA" id="ARBA00022771"/>
    </source>
</evidence>
<keyword evidence="5" id="KW-0862">Zinc</keyword>
<evidence type="ECO:0000313" key="12">
    <source>
        <dbReference type="Proteomes" id="UP000683925"/>
    </source>
</evidence>
<dbReference type="PROSITE" id="PS50089">
    <property type="entry name" value="ZF_RING_2"/>
    <property type="match status" value="1"/>
</dbReference>
<feature type="domain" description="RING-type" evidence="10">
    <location>
        <begin position="245"/>
        <end position="288"/>
    </location>
</feature>
<keyword evidence="4 8" id="KW-0863">Zinc-finger</keyword>
<comment type="caution">
    <text evidence="11">The sequence shown here is derived from an EMBL/GenBank/DDBJ whole genome shotgun (WGS) entry which is preliminary data.</text>
</comment>
<evidence type="ECO:0000313" key="11">
    <source>
        <dbReference type="EMBL" id="CAD8213069.1"/>
    </source>
</evidence>
<evidence type="ECO:0000256" key="5">
    <source>
        <dbReference type="ARBA" id="ARBA00022833"/>
    </source>
</evidence>
<feature type="transmembrane region" description="Helical" evidence="9">
    <location>
        <begin position="33"/>
        <end position="54"/>
    </location>
</feature>
<dbReference type="EMBL" id="CAJJDP010000162">
    <property type="protein sequence ID" value="CAD8213069.1"/>
    <property type="molecule type" value="Genomic_DNA"/>
</dbReference>
<dbReference type="Pfam" id="PF13639">
    <property type="entry name" value="zf-RING_2"/>
    <property type="match status" value="1"/>
</dbReference>
<evidence type="ECO:0000256" key="9">
    <source>
        <dbReference type="SAM" id="Phobius"/>
    </source>
</evidence>
<accession>A0A8S1YHD5</accession>
<evidence type="ECO:0000256" key="1">
    <source>
        <dbReference type="ARBA" id="ARBA00004370"/>
    </source>
</evidence>
<evidence type="ECO:0000256" key="7">
    <source>
        <dbReference type="ARBA" id="ARBA00023136"/>
    </source>
</evidence>
<protein>
    <recommendedName>
        <fullName evidence="10">RING-type domain-containing protein</fullName>
    </recommendedName>
</protein>
<dbReference type="OMA" id="LPCHQKH"/>